<dbReference type="Proteomes" id="UP000054350">
    <property type="component" value="Unassembled WGS sequence"/>
</dbReference>
<dbReference type="Gene3D" id="1.10.10.60">
    <property type="entry name" value="Homeodomain-like"/>
    <property type="match status" value="2"/>
</dbReference>
<dbReference type="CDD" id="cd11660">
    <property type="entry name" value="SANT_TRF"/>
    <property type="match status" value="1"/>
</dbReference>
<dbReference type="PANTHER" id="PTHR46734:SF1">
    <property type="entry name" value="TELOMERIC REPEAT-BINDING FACTOR 1"/>
    <property type="match status" value="1"/>
</dbReference>
<dbReference type="VEuPathDB" id="FungiDB:AMAG_05446"/>
<dbReference type="EMBL" id="GG745335">
    <property type="protein sequence ID" value="KNE60007.1"/>
    <property type="molecule type" value="Genomic_DNA"/>
</dbReference>
<dbReference type="InterPro" id="IPR001005">
    <property type="entry name" value="SANT/Myb"/>
</dbReference>
<dbReference type="InterPro" id="IPR009057">
    <property type="entry name" value="Homeodomain-like_sf"/>
</dbReference>
<feature type="domain" description="Myb-like" evidence="3">
    <location>
        <begin position="77"/>
        <end position="132"/>
    </location>
</feature>
<evidence type="ECO:0000259" key="4">
    <source>
        <dbReference type="PROSITE" id="PS51294"/>
    </source>
</evidence>
<reference evidence="5 6" key="1">
    <citation type="submission" date="2009-11" db="EMBL/GenBank/DDBJ databases">
        <title>Annotation of Allomyces macrogynus ATCC 38327.</title>
        <authorList>
            <consortium name="The Broad Institute Genome Sequencing Platform"/>
            <person name="Russ C."/>
            <person name="Cuomo C."/>
            <person name="Burger G."/>
            <person name="Gray M.W."/>
            <person name="Holland P.W.H."/>
            <person name="King N."/>
            <person name="Lang F.B.F."/>
            <person name="Roger A.J."/>
            <person name="Ruiz-Trillo I."/>
            <person name="Young S.K."/>
            <person name="Zeng Q."/>
            <person name="Gargeya S."/>
            <person name="Fitzgerald M."/>
            <person name="Haas B."/>
            <person name="Abouelleil A."/>
            <person name="Alvarado L."/>
            <person name="Arachchi H.M."/>
            <person name="Berlin A."/>
            <person name="Chapman S.B."/>
            <person name="Gearin G."/>
            <person name="Goldberg J."/>
            <person name="Griggs A."/>
            <person name="Gujja S."/>
            <person name="Hansen M."/>
            <person name="Heiman D."/>
            <person name="Howarth C."/>
            <person name="Larimer J."/>
            <person name="Lui A."/>
            <person name="MacDonald P.J.P."/>
            <person name="McCowen C."/>
            <person name="Montmayeur A."/>
            <person name="Murphy C."/>
            <person name="Neiman D."/>
            <person name="Pearson M."/>
            <person name="Priest M."/>
            <person name="Roberts A."/>
            <person name="Saif S."/>
            <person name="Shea T."/>
            <person name="Sisk P."/>
            <person name="Stolte C."/>
            <person name="Sykes S."/>
            <person name="Wortman J."/>
            <person name="Nusbaum C."/>
            <person name="Birren B."/>
        </authorList>
    </citation>
    <scope>NUCLEOTIDE SEQUENCE [LARGE SCALE GENOMIC DNA]</scope>
    <source>
        <strain evidence="5 6">ATCC 38327</strain>
    </source>
</reference>
<feature type="region of interest" description="Disordered" evidence="2">
    <location>
        <begin position="178"/>
        <end position="219"/>
    </location>
</feature>
<feature type="region of interest" description="Disordered" evidence="2">
    <location>
        <begin position="66"/>
        <end position="88"/>
    </location>
</feature>
<gene>
    <name evidence="5" type="ORF">AMAG_05446</name>
</gene>
<proteinExistence type="predicted"/>
<dbReference type="Pfam" id="PF00249">
    <property type="entry name" value="Myb_DNA-binding"/>
    <property type="match status" value="1"/>
</dbReference>
<feature type="domain" description="HTH myb-type" evidence="4">
    <location>
        <begin position="77"/>
        <end position="136"/>
    </location>
</feature>
<dbReference type="STRING" id="578462.A0A0L0SC45"/>
<dbReference type="PANTHER" id="PTHR46734">
    <property type="entry name" value="TELOMERIC REPEAT-BINDING FACTOR 1 TERF1"/>
    <property type="match status" value="1"/>
</dbReference>
<dbReference type="SMART" id="SM00717">
    <property type="entry name" value="SANT"/>
    <property type="match status" value="2"/>
</dbReference>
<reference evidence="6" key="2">
    <citation type="submission" date="2009-11" db="EMBL/GenBank/DDBJ databases">
        <title>The Genome Sequence of Allomyces macrogynus strain ATCC 38327.</title>
        <authorList>
            <consortium name="The Broad Institute Genome Sequencing Platform"/>
            <person name="Russ C."/>
            <person name="Cuomo C."/>
            <person name="Shea T."/>
            <person name="Young S.K."/>
            <person name="Zeng Q."/>
            <person name="Koehrsen M."/>
            <person name="Haas B."/>
            <person name="Borodovsky M."/>
            <person name="Guigo R."/>
            <person name="Alvarado L."/>
            <person name="Berlin A."/>
            <person name="Borenstein D."/>
            <person name="Chen Z."/>
            <person name="Engels R."/>
            <person name="Freedman E."/>
            <person name="Gellesch M."/>
            <person name="Goldberg J."/>
            <person name="Griggs A."/>
            <person name="Gujja S."/>
            <person name="Heiman D."/>
            <person name="Hepburn T."/>
            <person name="Howarth C."/>
            <person name="Jen D."/>
            <person name="Larson L."/>
            <person name="Lewis B."/>
            <person name="Mehta T."/>
            <person name="Park D."/>
            <person name="Pearson M."/>
            <person name="Roberts A."/>
            <person name="Saif S."/>
            <person name="Shenoy N."/>
            <person name="Sisk P."/>
            <person name="Stolte C."/>
            <person name="Sykes S."/>
            <person name="Walk T."/>
            <person name="White J."/>
            <person name="Yandava C."/>
            <person name="Burger G."/>
            <person name="Gray M.W."/>
            <person name="Holland P.W.H."/>
            <person name="King N."/>
            <person name="Lang F.B.F."/>
            <person name="Roger A.J."/>
            <person name="Ruiz-Trillo I."/>
            <person name="Lander E."/>
            <person name="Nusbaum C."/>
        </authorList>
    </citation>
    <scope>NUCLEOTIDE SEQUENCE [LARGE SCALE GENOMIC DNA]</scope>
    <source>
        <strain evidence="6">ATCC 38327</strain>
    </source>
</reference>
<feature type="region of interest" description="Disordered" evidence="2">
    <location>
        <begin position="328"/>
        <end position="367"/>
    </location>
</feature>
<evidence type="ECO:0000313" key="5">
    <source>
        <dbReference type="EMBL" id="KNE60007.1"/>
    </source>
</evidence>
<protein>
    <recommendedName>
        <fullName evidence="7">Myb-like domain-containing protein</fullName>
    </recommendedName>
</protein>
<name>A0A0L0SC45_ALLM3</name>
<dbReference type="AlphaFoldDB" id="A0A0L0SC45"/>
<dbReference type="InterPro" id="IPR017930">
    <property type="entry name" value="Myb_dom"/>
</dbReference>
<evidence type="ECO:0000256" key="2">
    <source>
        <dbReference type="SAM" id="MobiDB-lite"/>
    </source>
</evidence>
<dbReference type="OrthoDB" id="608866at2759"/>
<dbReference type="PROSITE" id="PS51294">
    <property type="entry name" value="HTH_MYB"/>
    <property type="match status" value="1"/>
</dbReference>
<dbReference type="PROSITE" id="PS50090">
    <property type="entry name" value="MYB_LIKE"/>
    <property type="match status" value="1"/>
</dbReference>
<feature type="compositionally biased region" description="Basic residues" evidence="2">
    <location>
        <begin position="71"/>
        <end position="82"/>
    </location>
</feature>
<keyword evidence="6" id="KW-1185">Reference proteome</keyword>
<dbReference type="CDD" id="cd00167">
    <property type="entry name" value="SANT"/>
    <property type="match status" value="1"/>
</dbReference>
<sequence length="377" mass="41001">MHFVMPKVLWTDDETDALKLGIDKHGVGNWKAILVDAQFRHRFHATRNEVSLKDRYRIKWGKRSLAERAKANPRPKTTRRPRNPWTDEEDQEALRLFALLGPHWTAIAKRSPVLSRTNRIGTDVRDRLRNKYPHLLEHPLHPSPALTTAVLSPERAASPGAASDDTISESIQPDLASARSTPMLGTPPPALVSPPYSTEPAIPPTDPAAPTTPVSQQHDHPPLPCLPPCCQSDPRSLVVCCGTDCSSEPVACPPECTANSACCQLDPMCPDCIPPPPPQPSAHSDPAAPVCRDPNCTFTPPAETRPCADPQCEWLQSTTTAATWDLDHERSGRSSVDTSTGLFLTGAPSASSGPPPTPAWPSALMDDGPFQMGFHPW</sequence>
<dbReference type="SUPFAM" id="SSF46689">
    <property type="entry name" value="Homeodomain-like"/>
    <property type="match status" value="2"/>
</dbReference>
<evidence type="ECO:0000256" key="1">
    <source>
        <dbReference type="ARBA" id="ARBA00023242"/>
    </source>
</evidence>
<feature type="compositionally biased region" description="Polar residues" evidence="2">
    <location>
        <begin position="333"/>
        <end position="342"/>
    </location>
</feature>
<keyword evidence="1" id="KW-0539">Nucleus</keyword>
<dbReference type="InterPro" id="IPR052450">
    <property type="entry name" value="TRBD-Containing_Protein"/>
</dbReference>
<evidence type="ECO:0000313" key="6">
    <source>
        <dbReference type="Proteomes" id="UP000054350"/>
    </source>
</evidence>
<organism evidence="5 6">
    <name type="scientific">Allomyces macrogynus (strain ATCC 38327)</name>
    <name type="common">Allomyces javanicus var. macrogynus</name>
    <dbReference type="NCBI Taxonomy" id="578462"/>
    <lineage>
        <taxon>Eukaryota</taxon>
        <taxon>Fungi</taxon>
        <taxon>Fungi incertae sedis</taxon>
        <taxon>Blastocladiomycota</taxon>
        <taxon>Blastocladiomycetes</taxon>
        <taxon>Blastocladiales</taxon>
        <taxon>Blastocladiaceae</taxon>
        <taxon>Allomyces</taxon>
    </lineage>
</organism>
<accession>A0A0L0SC45</accession>
<evidence type="ECO:0008006" key="7">
    <source>
        <dbReference type="Google" id="ProtNLM"/>
    </source>
</evidence>
<evidence type="ECO:0000259" key="3">
    <source>
        <dbReference type="PROSITE" id="PS50090"/>
    </source>
</evidence>